<name>A0ABU7EKT2_9TELE</name>
<dbReference type="Proteomes" id="UP001352852">
    <property type="component" value="Unassembled WGS sequence"/>
</dbReference>
<sequence>MTSFLRPGPRVKPLPRILLLISALMALTLFLSPDHCNLLIHWVCKPENLWSVSQLLPHQHSEELKISFLVPIWVLRRGS</sequence>
<accession>A0ABU7EKT2</accession>
<gene>
    <name evidence="1" type="ORF">CHARACLAT_020351</name>
</gene>
<protein>
    <submittedName>
        <fullName evidence="1">Uncharacterized protein</fullName>
    </submittedName>
</protein>
<organism evidence="1 2">
    <name type="scientific">Characodon lateralis</name>
    <dbReference type="NCBI Taxonomy" id="208331"/>
    <lineage>
        <taxon>Eukaryota</taxon>
        <taxon>Metazoa</taxon>
        <taxon>Chordata</taxon>
        <taxon>Craniata</taxon>
        <taxon>Vertebrata</taxon>
        <taxon>Euteleostomi</taxon>
        <taxon>Actinopterygii</taxon>
        <taxon>Neopterygii</taxon>
        <taxon>Teleostei</taxon>
        <taxon>Neoteleostei</taxon>
        <taxon>Acanthomorphata</taxon>
        <taxon>Ovalentaria</taxon>
        <taxon>Atherinomorphae</taxon>
        <taxon>Cyprinodontiformes</taxon>
        <taxon>Goodeidae</taxon>
        <taxon>Characodon</taxon>
    </lineage>
</organism>
<reference evidence="1 2" key="1">
    <citation type="submission" date="2021-06" db="EMBL/GenBank/DDBJ databases">
        <authorList>
            <person name="Palmer J.M."/>
        </authorList>
    </citation>
    <scope>NUCLEOTIDE SEQUENCE [LARGE SCALE GENOMIC DNA]</scope>
    <source>
        <strain evidence="1 2">CL_MEX2019</strain>
        <tissue evidence="1">Muscle</tissue>
    </source>
</reference>
<evidence type="ECO:0000313" key="1">
    <source>
        <dbReference type="EMBL" id="MED6287837.1"/>
    </source>
</evidence>
<keyword evidence="2" id="KW-1185">Reference proteome</keyword>
<proteinExistence type="predicted"/>
<comment type="caution">
    <text evidence="1">The sequence shown here is derived from an EMBL/GenBank/DDBJ whole genome shotgun (WGS) entry which is preliminary data.</text>
</comment>
<evidence type="ECO:0000313" key="2">
    <source>
        <dbReference type="Proteomes" id="UP001352852"/>
    </source>
</evidence>
<dbReference type="EMBL" id="JAHUTJ010059293">
    <property type="protein sequence ID" value="MED6287837.1"/>
    <property type="molecule type" value="Genomic_DNA"/>
</dbReference>